<organism evidence="3 4">
    <name type="scientific">Aspergillus mulundensis</name>
    <dbReference type="NCBI Taxonomy" id="1810919"/>
    <lineage>
        <taxon>Eukaryota</taxon>
        <taxon>Fungi</taxon>
        <taxon>Dikarya</taxon>
        <taxon>Ascomycota</taxon>
        <taxon>Pezizomycotina</taxon>
        <taxon>Eurotiomycetes</taxon>
        <taxon>Eurotiomycetidae</taxon>
        <taxon>Eurotiales</taxon>
        <taxon>Aspergillaceae</taxon>
        <taxon>Aspergillus</taxon>
        <taxon>Aspergillus subgen. Nidulantes</taxon>
    </lineage>
</organism>
<evidence type="ECO:0000256" key="2">
    <source>
        <dbReference type="SAM" id="SignalP"/>
    </source>
</evidence>
<evidence type="ECO:0000313" key="4">
    <source>
        <dbReference type="Proteomes" id="UP000256690"/>
    </source>
</evidence>
<protein>
    <submittedName>
        <fullName evidence="3">Uncharacterized protein</fullName>
    </submittedName>
</protein>
<proteinExistence type="predicted"/>
<evidence type="ECO:0000256" key="1">
    <source>
        <dbReference type="SAM" id="MobiDB-lite"/>
    </source>
</evidence>
<dbReference type="RefSeq" id="XP_026603295.1">
    <property type="nucleotide sequence ID" value="XM_026747463.1"/>
</dbReference>
<name>A0A3D8RX42_9EURO</name>
<feature type="region of interest" description="Disordered" evidence="1">
    <location>
        <begin position="54"/>
        <end position="96"/>
    </location>
</feature>
<dbReference type="AlphaFoldDB" id="A0A3D8RX42"/>
<feature type="region of interest" description="Disordered" evidence="1">
    <location>
        <begin position="129"/>
        <end position="213"/>
    </location>
</feature>
<keyword evidence="4" id="KW-1185">Reference proteome</keyword>
<keyword evidence="2" id="KW-0732">Signal</keyword>
<reference evidence="3 4" key="1">
    <citation type="journal article" date="2018" name="IMA Fungus">
        <title>IMA Genome-F 9: Draft genome sequence of Annulohypoxylon stygium, Aspergillus mulundensis, Berkeleyomyces basicola (syn. Thielaviopsis basicola), Ceratocystis smalleyi, two Cercospora beticola strains, Coleophoma cylindrospora, Fusarium fracticaudum, Phialophora cf. hyalina, and Morchella septimelata.</title>
        <authorList>
            <person name="Wingfield B.D."/>
            <person name="Bills G.F."/>
            <person name="Dong Y."/>
            <person name="Huang W."/>
            <person name="Nel W.J."/>
            <person name="Swalarsk-Parry B.S."/>
            <person name="Vaghefi N."/>
            <person name="Wilken P.M."/>
            <person name="An Z."/>
            <person name="de Beer Z.W."/>
            <person name="De Vos L."/>
            <person name="Chen L."/>
            <person name="Duong T.A."/>
            <person name="Gao Y."/>
            <person name="Hammerbacher A."/>
            <person name="Kikkert J.R."/>
            <person name="Li Y."/>
            <person name="Li H."/>
            <person name="Li K."/>
            <person name="Li Q."/>
            <person name="Liu X."/>
            <person name="Ma X."/>
            <person name="Naidoo K."/>
            <person name="Pethybridge S.J."/>
            <person name="Sun J."/>
            <person name="Steenkamp E.T."/>
            <person name="van der Nest M.A."/>
            <person name="van Wyk S."/>
            <person name="Wingfield M.J."/>
            <person name="Xiong C."/>
            <person name="Yue Q."/>
            <person name="Zhang X."/>
        </authorList>
    </citation>
    <scope>NUCLEOTIDE SEQUENCE [LARGE SCALE GENOMIC DNA]</scope>
    <source>
        <strain evidence="3 4">DSM 5745</strain>
    </source>
</reference>
<feature type="compositionally biased region" description="Polar residues" evidence="1">
    <location>
        <begin position="146"/>
        <end position="165"/>
    </location>
</feature>
<evidence type="ECO:0000313" key="3">
    <source>
        <dbReference type="EMBL" id="RDW78595.1"/>
    </source>
</evidence>
<feature type="compositionally biased region" description="Polar residues" evidence="1">
    <location>
        <begin position="57"/>
        <end position="68"/>
    </location>
</feature>
<dbReference type="EMBL" id="PVWQ01000006">
    <property type="protein sequence ID" value="RDW78595.1"/>
    <property type="molecule type" value="Genomic_DNA"/>
</dbReference>
<feature type="chain" id="PRO_5017788749" evidence="2">
    <location>
        <begin position="19"/>
        <end position="213"/>
    </location>
</feature>
<feature type="compositionally biased region" description="Polar residues" evidence="1">
    <location>
        <begin position="185"/>
        <end position="213"/>
    </location>
</feature>
<comment type="caution">
    <text evidence="3">The sequence shown here is derived from an EMBL/GenBank/DDBJ whole genome shotgun (WGS) entry which is preliminary data.</text>
</comment>
<dbReference type="GeneID" id="38115817"/>
<dbReference type="Proteomes" id="UP000256690">
    <property type="component" value="Unassembled WGS sequence"/>
</dbReference>
<sequence length="213" mass="22634">MAAVRALALSLALGLALAAPAPQATPTDSPSDINITEIFRDSLFPSARIYLPDDPESVSQPTSLSPFSQPAAATQQERATRARRMPSISTWAPSTPRTWTQNANTFTVGGATVFSQIYQPLYVRKKPCASAPPSLDPLSKRDPNRMNIQKSETPPVSTPSAQPSVQAPALYKAYTDRSSKPCSRCISSQQPATCSSSPTTKTATSRTAPSVPG</sequence>
<feature type="signal peptide" evidence="2">
    <location>
        <begin position="1"/>
        <end position="18"/>
    </location>
</feature>
<accession>A0A3D8RX42</accession>
<gene>
    <name evidence="3" type="ORF">DSM5745_05447</name>
</gene>
<feature type="compositionally biased region" description="Polar residues" evidence="1">
    <location>
        <begin position="87"/>
        <end position="96"/>
    </location>
</feature>